<dbReference type="RefSeq" id="WP_138620078.1">
    <property type="nucleotide sequence ID" value="NZ_SZVP01000001.1"/>
</dbReference>
<dbReference type="InterPro" id="IPR036691">
    <property type="entry name" value="Endo/exonu/phosph_ase_sf"/>
</dbReference>
<protein>
    <recommendedName>
        <fullName evidence="3">Endonuclease/exonuclease/phosphatase family protein</fullName>
    </recommendedName>
</protein>
<evidence type="ECO:0000313" key="1">
    <source>
        <dbReference type="EMBL" id="TMM47543.1"/>
    </source>
</evidence>
<sequence>MLLTSKKISKKVYSTAITALFTLVIAAPSLATTVLSINTQPILNPKTPHSGQVALGAVGKAPSEKYIQLEANAIALHITYNDADIVGLIGVEGENAAKKILNYLPKEYQLIFKKGRDNFTAQDVALITRYQIIGEANDFTGIEGYYKNTKSVPSKALAITLNNGSDTYNVVVAHLITKRSNNDNHDKRAAQADAIVKFMSDKQGHNIVMGYLNDAPGSTTLNTLVDSGLNIIDANEYSFTNDGSKQLLDHILVSDSLKEDATFKSFGLGAISEHRAVIAELDD</sequence>
<dbReference type="AlphaFoldDB" id="A0A8H2JS54"/>
<proteinExistence type="predicted"/>
<dbReference type="OrthoDB" id="5293344at2"/>
<dbReference type="PANTHER" id="PTHR42834:SF1">
    <property type="entry name" value="ENDONUCLEASE_EXONUCLEASE_PHOSPHATASE FAMILY PROTEIN (AFU_ORTHOLOGUE AFUA_3G09210)"/>
    <property type="match status" value="1"/>
</dbReference>
<accession>A0A8H2JS54</accession>
<reference evidence="1 2" key="1">
    <citation type="submission" date="2019-05" db="EMBL/GenBank/DDBJ databases">
        <title>Colwellia ponticola sp. nov., isolated from seawater.</title>
        <authorList>
            <person name="Yoon J.-H."/>
        </authorList>
    </citation>
    <scope>NUCLEOTIDE SEQUENCE [LARGE SCALE GENOMIC DNA]</scope>
    <source>
        <strain evidence="1 2">OISW-25</strain>
    </source>
</reference>
<organism evidence="1 2">
    <name type="scientific">Colwellia ponticola</name>
    <dbReference type="NCBI Taxonomy" id="2304625"/>
    <lineage>
        <taxon>Bacteria</taxon>
        <taxon>Pseudomonadati</taxon>
        <taxon>Pseudomonadota</taxon>
        <taxon>Gammaproteobacteria</taxon>
        <taxon>Alteromonadales</taxon>
        <taxon>Colwelliaceae</taxon>
        <taxon>Colwellia</taxon>
    </lineage>
</organism>
<evidence type="ECO:0000313" key="2">
    <source>
        <dbReference type="Proteomes" id="UP000307702"/>
    </source>
</evidence>
<evidence type="ECO:0008006" key="3">
    <source>
        <dbReference type="Google" id="ProtNLM"/>
    </source>
</evidence>
<dbReference type="EMBL" id="SZVP01000001">
    <property type="protein sequence ID" value="TMM47543.1"/>
    <property type="molecule type" value="Genomic_DNA"/>
</dbReference>
<keyword evidence="2" id="KW-1185">Reference proteome</keyword>
<dbReference type="PANTHER" id="PTHR42834">
    <property type="entry name" value="ENDONUCLEASE/EXONUCLEASE/PHOSPHATASE FAMILY PROTEIN (AFU_ORTHOLOGUE AFUA_3G09210)"/>
    <property type="match status" value="1"/>
</dbReference>
<name>A0A8H2JS54_9GAMM</name>
<dbReference type="Gene3D" id="3.60.10.10">
    <property type="entry name" value="Endonuclease/exonuclease/phosphatase"/>
    <property type="match status" value="1"/>
</dbReference>
<dbReference type="SUPFAM" id="SSF56219">
    <property type="entry name" value="DNase I-like"/>
    <property type="match status" value="1"/>
</dbReference>
<comment type="caution">
    <text evidence="1">The sequence shown here is derived from an EMBL/GenBank/DDBJ whole genome shotgun (WGS) entry which is preliminary data.</text>
</comment>
<dbReference type="Proteomes" id="UP000307702">
    <property type="component" value="Unassembled WGS sequence"/>
</dbReference>
<gene>
    <name evidence="1" type="ORF">FCS21_00735</name>
</gene>